<name>A0A382HV47_9ZZZZ</name>
<gene>
    <name evidence="1" type="ORF">METZ01_LOCUS243347</name>
</gene>
<accession>A0A382HV47</accession>
<dbReference type="AlphaFoldDB" id="A0A382HV47"/>
<evidence type="ECO:0000313" key="1">
    <source>
        <dbReference type="EMBL" id="SVB90493.1"/>
    </source>
</evidence>
<dbReference type="EMBL" id="UINC01063158">
    <property type="protein sequence ID" value="SVB90493.1"/>
    <property type="molecule type" value="Genomic_DNA"/>
</dbReference>
<organism evidence="1">
    <name type="scientific">marine metagenome</name>
    <dbReference type="NCBI Taxonomy" id="408172"/>
    <lineage>
        <taxon>unclassified sequences</taxon>
        <taxon>metagenomes</taxon>
        <taxon>ecological metagenomes</taxon>
    </lineage>
</organism>
<reference evidence="1" key="1">
    <citation type="submission" date="2018-05" db="EMBL/GenBank/DDBJ databases">
        <authorList>
            <person name="Lanie J.A."/>
            <person name="Ng W.-L."/>
            <person name="Kazmierczak K.M."/>
            <person name="Andrzejewski T.M."/>
            <person name="Davidsen T.M."/>
            <person name="Wayne K.J."/>
            <person name="Tettelin H."/>
            <person name="Glass J.I."/>
            <person name="Rusch D."/>
            <person name="Podicherti R."/>
            <person name="Tsui H.-C.T."/>
            <person name="Winkler M.E."/>
        </authorList>
    </citation>
    <scope>NUCLEOTIDE SEQUENCE</scope>
</reference>
<sequence>YSGSAELFLLIAAIVPRFARLQCPHKRKEVTLHKPLASGALKFF</sequence>
<feature type="non-terminal residue" evidence="1">
    <location>
        <position position="1"/>
    </location>
</feature>
<protein>
    <submittedName>
        <fullName evidence="1">Uncharacterized protein</fullName>
    </submittedName>
</protein>
<proteinExistence type="predicted"/>